<evidence type="ECO:0000256" key="2">
    <source>
        <dbReference type="ARBA" id="ARBA00022746"/>
    </source>
</evidence>
<dbReference type="PANTHER" id="PTHR43734:SF1">
    <property type="entry name" value="PHYTOENE DESATURASE"/>
    <property type="match status" value="1"/>
</dbReference>
<evidence type="ECO:0000313" key="8">
    <source>
        <dbReference type="Proteomes" id="UP000322267"/>
    </source>
</evidence>
<dbReference type="Gene3D" id="3.90.660.50">
    <property type="match status" value="1"/>
</dbReference>
<comment type="caution">
    <text evidence="7">The sequence shown here is derived from an EMBL/GenBank/DDBJ whole genome shotgun (WGS) entry which is preliminary data.</text>
</comment>
<dbReference type="InterPro" id="IPR002937">
    <property type="entry name" value="Amino_oxidase"/>
</dbReference>
<dbReference type="EMBL" id="VTEI01000009">
    <property type="protein sequence ID" value="TYS15275.1"/>
    <property type="molecule type" value="Genomic_DNA"/>
</dbReference>
<name>A0A5D4NLX0_9BACI</name>
<dbReference type="GO" id="GO:0016117">
    <property type="term" value="P:carotenoid biosynthetic process"/>
    <property type="evidence" value="ECO:0007669"/>
    <property type="project" value="UniProtKB-KW"/>
</dbReference>
<sequence length="488" mass="55123">MKTAIIGGGVGGLTAALLLKKKGHDVIIYEKSNRLGGRLGFIERDGFRIDKGPTIVLLPDMLKDVLNEAGIPEEELELLQVDPLYRLNYPDGSHFYKSSNLEKQLEEIHRVFPGEQQNYLRYLKDMKERFNKGKQAFLDKDFVNKRDFFSYQNMKILLNLKAFHSVRKSAEAYFTHPRLQEAFSFQTLYIGGSPNNAPALYSLIPYSEHDHGIWYLKGGYGRLVNILTKHIEAQGIPVHLQSEVTGLQFSGKRCTGLITSGRAENFDNVVFNGDFPGIHRLVNNEKPKKKRYKASSGCLLLYFGLNKQYNEADVHQFFMPDNFQQHMDAVFTSSRLPDNPSIYTFYPSRIDNSLAPPGKSVLYSLIPVPSGDKINWKEQEEFIERILDEIETRGFPGLRDSIEWMEIRTPQDDQQDGLYQGGSFGIAPTLGQSGVFRPQVKPFAYEGLYSVGASIHPGGGIPIVMQGAKLLSNYMERVMTDEGSLPGM</sequence>
<proteinExistence type="inferred from homology"/>
<dbReference type="PANTHER" id="PTHR43734">
    <property type="entry name" value="PHYTOENE DESATURASE"/>
    <property type="match status" value="1"/>
</dbReference>
<dbReference type="InterPro" id="IPR014105">
    <property type="entry name" value="Carotenoid/retinoid_OxRdtase"/>
</dbReference>
<evidence type="ECO:0000256" key="3">
    <source>
        <dbReference type="ARBA" id="ARBA00023002"/>
    </source>
</evidence>
<dbReference type="PRINTS" id="PR00419">
    <property type="entry name" value="ADXRDTASE"/>
</dbReference>
<evidence type="ECO:0000313" key="7">
    <source>
        <dbReference type="EMBL" id="TYS15275.1"/>
    </source>
</evidence>
<keyword evidence="3 5" id="KW-0560">Oxidoreductase</keyword>
<dbReference type="Pfam" id="PF01593">
    <property type="entry name" value="Amino_oxidase"/>
    <property type="match status" value="1"/>
</dbReference>
<comment type="similarity">
    <text evidence="4">Belongs to the carotenoid/retinoid oxidoreductase family. CrtN subfamily.</text>
</comment>
<reference evidence="7 8" key="1">
    <citation type="submission" date="2019-08" db="EMBL/GenBank/DDBJ databases">
        <title>Bacillus genomes from the desert of Cuatro Cienegas, Coahuila.</title>
        <authorList>
            <person name="Olmedo-Alvarez G."/>
        </authorList>
    </citation>
    <scope>NUCLEOTIDE SEQUENCE [LARGE SCALE GENOMIC DNA]</scope>
    <source>
        <strain evidence="7 8">CH34_1T</strain>
    </source>
</reference>
<dbReference type="RefSeq" id="WP_148941245.1">
    <property type="nucleotide sequence ID" value="NZ_VTEI01000009.1"/>
</dbReference>
<dbReference type="OrthoDB" id="9814556at2"/>
<dbReference type="SUPFAM" id="SSF51905">
    <property type="entry name" value="FAD/NAD(P)-binding domain"/>
    <property type="match status" value="1"/>
</dbReference>
<dbReference type="Proteomes" id="UP000322267">
    <property type="component" value="Unassembled WGS sequence"/>
</dbReference>
<dbReference type="Gene3D" id="3.50.50.60">
    <property type="entry name" value="FAD/NAD(P)-binding domain"/>
    <property type="match status" value="1"/>
</dbReference>
<evidence type="ECO:0000256" key="4">
    <source>
        <dbReference type="ARBA" id="ARBA00038322"/>
    </source>
</evidence>
<dbReference type="AlphaFoldDB" id="A0A5D4NLX0"/>
<dbReference type="InterPro" id="IPR036188">
    <property type="entry name" value="FAD/NAD-bd_sf"/>
</dbReference>
<dbReference type="NCBIfam" id="TIGR02734">
    <property type="entry name" value="crtI_fam"/>
    <property type="match status" value="1"/>
</dbReference>
<dbReference type="GO" id="GO:0016491">
    <property type="term" value="F:oxidoreductase activity"/>
    <property type="evidence" value="ECO:0007669"/>
    <property type="project" value="UniProtKB-KW"/>
</dbReference>
<organism evidence="7 8">
    <name type="scientific">Rossellomorea vietnamensis</name>
    <dbReference type="NCBI Taxonomy" id="218284"/>
    <lineage>
        <taxon>Bacteria</taxon>
        <taxon>Bacillati</taxon>
        <taxon>Bacillota</taxon>
        <taxon>Bacilli</taxon>
        <taxon>Bacillales</taxon>
        <taxon>Bacillaceae</taxon>
        <taxon>Rossellomorea</taxon>
    </lineage>
</organism>
<evidence type="ECO:0000256" key="5">
    <source>
        <dbReference type="RuleBase" id="RU362075"/>
    </source>
</evidence>
<gene>
    <name evidence="7" type="primary">crtI</name>
    <name evidence="7" type="ORF">FZC78_16640</name>
</gene>
<evidence type="ECO:0000259" key="6">
    <source>
        <dbReference type="Pfam" id="PF01593"/>
    </source>
</evidence>
<feature type="domain" description="Amine oxidase" evidence="6">
    <location>
        <begin position="11"/>
        <end position="461"/>
    </location>
</feature>
<comment type="pathway">
    <text evidence="1 5">Carotenoid biosynthesis.</text>
</comment>
<keyword evidence="2 5" id="KW-0125">Carotenoid biosynthesis</keyword>
<evidence type="ECO:0000256" key="1">
    <source>
        <dbReference type="ARBA" id="ARBA00004829"/>
    </source>
</evidence>
<protein>
    <submittedName>
        <fullName evidence="7">Phytoene desaturase</fullName>
    </submittedName>
</protein>
<accession>A0A5D4NLX0</accession>